<protein>
    <submittedName>
        <fullName evidence="2">Septum site-determining protein Ssd</fullName>
    </submittedName>
</protein>
<dbReference type="Proteomes" id="UP001589890">
    <property type="component" value="Unassembled WGS sequence"/>
</dbReference>
<dbReference type="EMBL" id="JBHLTC010000035">
    <property type="protein sequence ID" value="MFC0627652.1"/>
    <property type="molecule type" value="Genomic_DNA"/>
</dbReference>
<dbReference type="InterPro" id="IPR059050">
    <property type="entry name" value="Rv3660c_N"/>
</dbReference>
<feature type="domain" description="Rv3660c-like CheY-like N-terminal" evidence="1">
    <location>
        <begin position="14"/>
        <end position="120"/>
    </location>
</feature>
<accession>A0ABV6QVL1</accession>
<sequence length="362" mass="37674">MVNSNSGPCVLLATADELLLDDLLRLAAAAGVTPQVEPDLTAVRRRWPTAALVIVGQDLADDLARVQPLRRPGVVLVGADPSDQDAFRLAVGVGAEQVYFLPADEAMLGDKLADSVEGGSRSALTLACVGGCGGAGATVLAAALAVTGARRGLRTMLIDGDPLGGGIDLVLGQEQGAGLRWPELVGTAGRVSAEALRAALPVVGNLAVLSWDRADVVAMPPEAMRSVLSAAQRSSDLVVVDLPRRCDEASEEALVRATSTLLVVPRDVRACAAAARVAGRLRSFASDLRLVAREPCLSGLSALDLAKHLSVRLAAQLRFDKSLAVQIDRGRFPVEPRTPLGRAASELLDQFGRAEPSSRRAG</sequence>
<dbReference type="InterPro" id="IPR027417">
    <property type="entry name" value="P-loop_NTPase"/>
</dbReference>
<evidence type="ECO:0000313" key="3">
    <source>
        <dbReference type="Proteomes" id="UP001589890"/>
    </source>
</evidence>
<organism evidence="2 3">
    <name type="scientific">Kribbella deserti</name>
    <dbReference type="NCBI Taxonomy" id="1926257"/>
    <lineage>
        <taxon>Bacteria</taxon>
        <taxon>Bacillati</taxon>
        <taxon>Actinomycetota</taxon>
        <taxon>Actinomycetes</taxon>
        <taxon>Propionibacteriales</taxon>
        <taxon>Kribbellaceae</taxon>
        <taxon>Kribbella</taxon>
    </lineage>
</organism>
<reference evidence="2 3" key="1">
    <citation type="submission" date="2024-09" db="EMBL/GenBank/DDBJ databases">
        <authorList>
            <person name="Sun Q."/>
            <person name="Mori K."/>
        </authorList>
    </citation>
    <scope>NUCLEOTIDE SEQUENCE [LARGE SCALE GENOMIC DNA]</scope>
    <source>
        <strain evidence="2 3">CGMCC 1.15906</strain>
    </source>
</reference>
<evidence type="ECO:0000313" key="2">
    <source>
        <dbReference type="EMBL" id="MFC0627652.1"/>
    </source>
</evidence>
<proteinExistence type="predicted"/>
<dbReference type="SUPFAM" id="SSF52540">
    <property type="entry name" value="P-loop containing nucleoside triphosphate hydrolases"/>
    <property type="match status" value="1"/>
</dbReference>
<keyword evidence="3" id="KW-1185">Reference proteome</keyword>
<dbReference type="InterPro" id="IPR022521">
    <property type="entry name" value="Rv3660c"/>
</dbReference>
<name>A0ABV6QVL1_9ACTN</name>
<comment type="caution">
    <text evidence="2">The sequence shown here is derived from an EMBL/GenBank/DDBJ whole genome shotgun (WGS) entry which is preliminary data.</text>
</comment>
<dbReference type="Pfam" id="PF26563">
    <property type="entry name" value="Rv3660c_N"/>
    <property type="match status" value="1"/>
</dbReference>
<dbReference type="InterPro" id="IPR050625">
    <property type="entry name" value="ParA/MinD_ATPase"/>
</dbReference>
<gene>
    <name evidence="2" type="primary">ssd</name>
    <name evidence="2" type="ORF">ACFFGN_26500</name>
</gene>
<evidence type="ECO:0000259" key="1">
    <source>
        <dbReference type="Pfam" id="PF26563"/>
    </source>
</evidence>
<dbReference type="RefSeq" id="WP_380052656.1">
    <property type="nucleotide sequence ID" value="NZ_JBHLTC010000035.1"/>
</dbReference>
<dbReference type="PANTHER" id="PTHR43384">
    <property type="entry name" value="SEPTUM SITE-DETERMINING PROTEIN MIND HOMOLOG, CHLOROPLASTIC-RELATED"/>
    <property type="match status" value="1"/>
</dbReference>
<dbReference type="Gene3D" id="3.40.50.300">
    <property type="entry name" value="P-loop containing nucleotide triphosphate hydrolases"/>
    <property type="match status" value="1"/>
</dbReference>
<dbReference type="PANTHER" id="PTHR43384:SF11">
    <property type="entry name" value="SEPTUM SITE DETERMINING PROTEIN"/>
    <property type="match status" value="1"/>
</dbReference>
<dbReference type="NCBIfam" id="TIGR03815">
    <property type="entry name" value="CpaE_hom_Actino"/>
    <property type="match status" value="1"/>
</dbReference>